<dbReference type="AlphaFoldDB" id="A0AAV4HJC6"/>
<name>A0AAV4HJC6_9GAST</name>
<evidence type="ECO:0000313" key="1">
    <source>
        <dbReference type="EMBL" id="GFR97540.1"/>
    </source>
</evidence>
<dbReference type="PANTHER" id="PTHR46060:SF1">
    <property type="entry name" value="MARINER MOS1 TRANSPOSASE-LIKE PROTEIN"/>
    <property type="match status" value="1"/>
</dbReference>
<dbReference type="PANTHER" id="PTHR46060">
    <property type="entry name" value="MARINER MOS1 TRANSPOSASE-LIKE PROTEIN"/>
    <property type="match status" value="1"/>
</dbReference>
<gene>
    <name evidence="1" type="ORF">ElyMa_004480300</name>
</gene>
<dbReference type="EMBL" id="BMAT01009044">
    <property type="protein sequence ID" value="GFR97540.1"/>
    <property type="molecule type" value="Genomic_DNA"/>
</dbReference>
<organism evidence="1 2">
    <name type="scientific">Elysia marginata</name>
    <dbReference type="NCBI Taxonomy" id="1093978"/>
    <lineage>
        <taxon>Eukaryota</taxon>
        <taxon>Metazoa</taxon>
        <taxon>Spiralia</taxon>
        <taxon>Lophotrochozoa</taxon>
        <taxon>Mollusca</taxon>
        <taxon>Gastropoda</taxon>
        <taxon>Heterobranchia</taxon>
        <taxon>Euthyneura</taxon>
        <taxon>Panpulmonata</taxon>
        <taxon>Sacoglossa</taxon>
        <taxon>Placobranchoidea</taxon>
        <taxon>Plakobranchidae</taxon>
        <taxon>Elysia</taxon>
    </lineage>
</organism>
<accession>A0AAV4HJC6</accession>
<proteinExistence type="predicted"/>
<reference evidence="1 2" key="1">
    <citation type="journal article" date="2021" name="Elife">
        <title>Chloroplast acquisition without the gene transfer in kleptoplastic sea slugs, Plakobranchus ocellatus.</title>
        <authorList>
            <person name="Maeda T."/>
            <person name="Takahashi S."/>
            <person name="Yoshida T."/>
            <person name="Shimamura S."/>
            <person name="Takaki Y."/>
            <person name="Nagai Y."/>
            <person name="Toyoda A."/>
            <person name="Suzuki Y."/>
            <person name="Arimoto A."/>
            <person name="Ishii H."/>
            <person name="Satoh N."/>
            <person name="Nishiyama T."/>
            <person name="Hasebe M."/>
            <person name="Maruyama T."/>
            <person name="Minagawa J."/>
            <person name="Obokata J."/>
            <person name="Shigenobu S."/>
        </authorList>
    </citation>
    <scope>NUCLEOTIDE SEQUENCE [LARGE SCALE GENOMIC DNA]</scope>
</reference>
<sequence>MSRSRVYQCCTWFGEGGTSLDDELKSGRPKTSTNENTTRVDELIKCDRRMKIREIALKLEIPKSTVHEKFRDALKYRKVSSRYQQADTGRLKDRWRTKRARTATFVTERRAAITSSVASSSSVMKFRRFMTANFTSHLRQWEQR</sequence>
<keyword evidence="2" id="KW-1185">Reference proteome</keyword>
<protein>
    <submittedName>
        <fullName evidence="1">Histone-lysine N-methyltransferase SETMAR</fullName>
    </submittedName>
</protein>
<dbReference type="Proteomes" id="UP000762676">
    <property type="component" value="Unassembled WGS sequence"/>
</dbReference>
<evidence type="ECO:0000313" key="2">
    <source>
        <dbReference type="Proteomes" id="UP000762676"/>
    </source>
</evidence>
<comment type="caution">
    <text evidence="1">The sequence shown here is derived from an EMBL/GenBank/DDBJ whole genome shotgun (WGS) entry which is preliminary data.</text>
</comment>
<dbReference type="InterPro" id="IPR052709">
    <property type="entry name" value="Transposase-MT_Hybrid"/>
</dbReference>